<dbReference type="InterPro" id="IPR011166">
    <property type="entry name" value="Beta-eliminating_lyase"/>
</dbReference>
<keyword evidence="3 5" id="KW-0663">Pyridoxal phosphate</keyword>
<dbReference type="Gene3D" id="3.40.640.10">
    <property type="entry name" value="Type I PLP-dependent aspartate aminotransferase-like (Major domain)"/>
    <property type="match status" value="1"/>
</dbReference>
<accession>A0AAW5JUU7</accession>
<dbReference type="Gene3D" id="3.90.1150.10">
    <property type="entry name" value="Aspartate Aminotransferase, domain 1"/>
    <property type="match status" value="1"/>
</dbReference>
<comment type="caution">
    <text evidence="7">The sequence shown here is derived from an EMBL/GenBank/DDBJ whole genome shotgun (WGS) entry which is preliminary data.</text>
</comment>
<dbReference type="RefSeq" id="WP_256304832.1">
    <property type="nucleotide sequence ID" value="NZ_JANFYS010000049.1"/>
</dbReference>
<reference evidence="7" key="1">
    <citation type="submission" date="2022-06" db="EMBL/GenBank/DDBJ databases">
        <title>Isolation of gut microbiota from human fecal samples.</title>
        <authorList>
            <person name="Pamer E.G."/>
            <person name="Barat B."/>
            <person name="Waligurski E."/>
            <person name="Medina S."/>
            <person name="Paddock L."/>
            <person name="Mostad J."/>
        </authorList>
    </citation>
    <scope>NUCLEOTIDE SEQUENCE</scope>
    <source>
        <strain evidence="7">DFI.9.91</strain>
    </source>
</reference>
<organism evidence="7 8">
    <name type="scientific">Intestinimonas massiliensis</name>
    <name type="common">ex Afouda et al. 2020</name>
    <dbReference type="NCBI Taxonomy" id="1673721"/>
    <lineage>
        <taxon>Bacteria</taxon>
        <taxon>Bacillati</taxon>
        <taxon>Bacillota</taxon>
        <taxon>Clostridia</taxon>
        <taxon>Eubacteriales</taxon>
        <taxon>Intestinimonas</taxon>
    </lineage>
</organism>
<feature type="modified residue" description="N6-(pyridoxal phosphate)lysine" evidence="5">
    <location>
        <position position="258"/>
    </location>
</feature>
<dbReference type="InterPro" id="IPR015424">
    <property type="entry name" value="PyrdxlP-dep_Trfase"/>
</dbReference>
<name>A0AAW5JUU7_9FIRM</name>
<dbReference type="Proteomes" id="UP001204562">
    <property type="component" value="Unassembled WGS sequence"/>
</dbReference>
<proteinExistence type="inferred from homology"/>
<dbReference type="PANTHER" id="PTHR32325">
    <property type="entry name" value="BETA-ELIMINATING LYASE-LIKE PROTEIN-RELATED"/>
    <property type="match status" value="1"/>
</dbReference>
<dbReference type="PIRSF" id="PIRSF001386">
    <property type="entry name" value="Trpase"/>
    <property type="match status" value="1"/>
</dbReference>
<dbReference type="Pfam" id="PF01212">
    <property type="entry name" value="Beta_elim_lyase"/>
    <property type="match status" value="1"/>
</dbReference>
<dbReference type="NCBIfam" id="NF009709">
    <property type="entry name" value="PRK13238.1"/>
    <property type="match status" value="1"/>
</dbReference>
<evidence type="ECO:0000256" key="4">
    <source>
        <dbReference type="ARBA" id="ARBA00023239"/>
    </source>
</evidence>
<dbReference type="InterPro" id="IPR015421">
    <property type="entry name" value="PyrdxlP-dep_Trfase_major"/>
</dbReference>
<dbReference type="InterPro" id="IPR018176">
    <property type="entry name" value="Tryptophanase_CS"/>
</dbReference>
<dbReference type="GO" id="GO:0016830">
    <property type="term" value="F:carbon-carbon lyase activity"/>
    <property type="evidence" value="ECO:0007669"/>
    <property type="project" value="InterPro"/>
</dbReference>
<comment type="similarity">
    <text evidence="2">Belongs to the beta-eliminating lyase family.</text>
</comment>
<dbReference type="SUPFAM" id="SSF53383">
    <property type="entry name" value="PLP-dependent transferases"/>
    <property type="match status" value="1"/>
</dbReference>
<gene>
    <name evidence="7" type="ORF">NE579_15085</name>
</gene>
<keyword evidence="4" id="KW-0456">Lyase</keyword>
<dbReference type="EMBL" id="JANFYS010000049">
    <property type="protein sequence ID" value="MCQ4771764.1"/>
    <property type="molecule type" value="Genomic_DNA"/>
</dbReference>
<evidence type="ECO:0000259" key="6">
    <source>
        <dbReference type="Pfam" id="PF01212"/>
    </source>
</evidence>
<evidence type="ECO:0000313" key="8">
    <source>
        <dbReference type="Proteomes" id="UP001204562"/>
    </source>
</evidence>
<dbReference type="PANTHER" id="PTHR32325:SF4">
    <property type="entry name" value="TRYPTOPHANASE"/>
    <property type="match status" value="1"/>
</dbReference>
<evidence type="ECO:0000256" key="1">
    <source>
        <dbReference type="ARBA" id="ARBA00001933"/>
    </source>
</evidence>
<dbReference type="GO" id="GO:0009072">
    <property type="term" value="P:aromatic amino acid metabolic process"/>
    <property type="evidence" value="ECO:0007669"/>
    <property type="project" value="InterPro"/>
</dbReference>
<dbReference type="AlphaFoldDB" id="A0AAW5JUU7"/>
<evidence type="ECO:0000256" key="5">
    <source>
        <dbReference type="PIRSR" id="PIRSR611166-50"/>
    </source>
</evidence>
<evidence type="ECO:0000256" key="2">
    <source>
        <dbReference type="ARBA" id="ARBA00009721"/>
    </source>
</evidence>
<dbReference type="InterPro" id="IPR001597">
    <property type="entry name" value="ArAA_b-elim_lyase/Thr_aldolase"/>
</dbReference>
<evidence type="ECO:0000256" key="3">
    <source>
        <dbReference type="ARBA" id="ARBA00022898"/>
    </source>
</evidence>
<comment type="cofactor">
    <cofactor evidence="1 5">
        <name>pyridoxal 5'-phosphate</name>
        <dbReference type="ChEBI" id="CHEBI:597326"/>
    </cofactor>
</comment>
<evidence type="ECO:0000313" key="7">
    <source>
        <dbReference type="EMBL" id="MCQ4771764.1"/>
    </source>
</evidence>
<dbReference type="InterPro" id="IPR015422">
    <property type="entry name" value="PyrdxlP-dep_Trfase_small"/>
</dbReference>
<protein>
    <submittedName>
        <fullName evidence="7">Tryptophanase</fullName>
    </submittedName>
</protein>
<feature type="domain" description="Aromatic amino acid beta-eliminating lyase/threonine aldolase" evidence="6">
    <location>
        <begin position="47"/>
        <end position="423"/>
    </location>
</feature>
<sequence length="462" mass="51899">MVKYIPEPFRIKMVENIKMLTREERCDKIREASYNLFRLKGEDVYIDTLTDSGTNAMSSEMWSGLLRGDEAYAGAKSYYRFIQACQDVFGYGFFCPVHQGRAAEKVLFPNFLHPGTYALANLFFDTTRGHVVLSGARALECVCEEAKHPELVAPFKGNMDTARMEQTILEKGPENMGLVVMTLTNNSAGGQPVSMANLREVSRICQKYGIPLCIDAARYAENAMFIKQREAGYADKSIPEIVRECFSYADMFTMSAKKDTLVNMGGVIGIKDPDSPLIPGIKANCISFEGFYTYGGLNGRDLECLAVGLYEGMDESYLTYRLGSIAYLGGRLDELGIPYQKPAGGHGIFLDAQKFYPQIPWYEFPGQVLSVELYKECGIRACDIGSYMMDPDPDTGEAVRSINEFTRLAIPRRVYTQSHFDLAVEAIHNVWQRREELQHGYRIVWGPNVLRHFQATLAPIDA</sequence>
<dbReference type="PROSITE" id="PS00853">
    <property type="entry name" value="BETA_ELIM_LYASE"/>
    <property type="match status" value="1"/>
</dbReference>